<gene>
    <name evidence="17" type="primary">ilvE</name>
    <name evidence="18" type="ORF">AU378_17680</name>
</gene>
<evidence type="ECO:0000256" key="14">
    <source>
        <dbReference type="ARBA" id="ARBA00049229"/>
    </source>
</evidence>
<dbReference type="OrthoDB" id="9804984at2"/>
<dbReference type="InterPro" id="IPR036038">
    <property type="entry name" value="Aminotransferase-like"/>
</dbReference>
<keyword evidence="9 17" id="KW-0808">Transferase</keyword>
<dbReference type="NCBIfam" id="TIGR01122">
    <property type="entry name" value="ilvE_I"/>
    <property type="match status" value="1"/>
</dbReference>
<evidence type="ECO:0000256" key="6">
    <source>
        <dbReference type="ARBA" id="ARBA00009320"/>
    </source>
</evidence>
<dbReference type="InterPro" id="IPR018300">
    <property type="entry name" value="Aminotrans_IV_CS"/>
</dbReference>
<dbReference type="GO" id="GO:0009097">
    <property type="term" value="P:isoleucine biosynthetic process"/>
    <property type="evidence" value="ECO:0007669"/>
    <property type="project" value="UniProtKB-UniPathway"/>
</dbReference>
<dbReference type="GO" id="GO:0052656">
    <property type="term" value="F:L-isoleucine-2-oxoglutarate transaminase activity"/>
    <property type="evidence" value="ECO:0007669"/>
    <property type="project" value="RHEA"/>
</dbReference>
<dbReference type="UniPathway" id="UPA00049">
    <property type="reaction ID" value="UER00062"/>
</dbReference>
<comment type="pathway">
    <text evidence="4 17">Amino-acid biosynthesis; L-valine biosynthesis; L-valine from pyruvate: step 4/4.</text>
</comment>
<comment type="similarity">
    <text evidence="6 15">Belongs to the class-IV pyridoxal-phosphate-dependent aminotransferase family.</text>
</comment>
<evidence type="ECO:0000256" key="4">
    <source>
        <dbReference type="ARBA" id="ARBA00004931"/>
    </source>
</evidence>
<name>A0A135W9K2_9FLAO</name>
<dbReference type="Pfam" id="PF01063">
    <property type="entry name" value="Aminotran_4"/>
    <property type="match status" value="1"/>
</dbReference>
<evidence type="ECO:0000256" key="15">
    <source>
        <dbReference type="RuleBase" id="RU004106"/>
    </source>
</evidence>
<dbReference type="Gene3D" id="3.20.10.10">
    <property type="entry name" value="D-amino Acid Aminotransferase, subunit A, domain 2"/>
    <property type="match status" value="1"/>
</dbReference>
<evidence type="ECO:0000256" key="1">
    <source>
        <dbReference type="ARBA" id="ARBA00001933"/>
    </source>
</evidence>
<reference evidence="18 19" key="2">
    <citation type="journal article" date="2016" name="Genome Announc.">
        <title>Draft Genome Sequence of a Biocontrol Rhizobacterium, Chryseobacterium kwangjuense Strain KJ1R5, Isolated from Pepper (Capsicum annuum).</title>
        <authorList>
            <person name="Jeong J.J."/>
            <person name="Park H."/>
            <person name="Park B.H."/>
            <person name="Mannaa M."/>
            <person name="Sang M.K."/>
            <person name="Choi I.G."/>
            <person name="Kim K.D."/>
        </authorList>
    </citation>
    <scope>NUCLEOTIDE SEQUENCE [LARGE SCALE GENOMIC DNA]</scope>
    <source>
        <strain evidence="18 19">KJ1R5</strain>
    </source>
</reference>
<dbReference type="RefSeq" id="WP_062652705.1">
    <property type="nucleotide sequence ID" value="NZ_LPUR01000016.1"/>
</dbReference>
<dbReference type="FunFam" id="3.20.10.10:FF:000002">
    <property type="entry name" value="D-alanine aminotransferase"/>
    <property type="match status" value="1"/>
</dbReference>
<dbReference type="Gene3D" id="3.30.470.10">
    <property type="match status" value="1"/>
</dbReference>
<comment type="catalytic activity">
    <reaction evidence="14 17">
        <text>L-leucine + 2-oxoglutarate = 4-methyl-2-oxopentanoate + L-glutamate</text>
        <dbReference type="Rhea" id="RHEA:18321"/>
        <dbReference type="ChEBI" id="CHEBI:16810"/>
        <dbReference type="ChEBI" id="CHEBI:17865"/>
        <dbReference type="ChEBI" id="CHEBI:29985"/>
        <dbReference type="ChEBI" id="CHEBI:57427"/>
        <dbReference type="EC" id="2.6.1.42"/>
    </reaction>
</comment>
<evidence type="ECO:0000256" key="10">
    <source>
        <dbReference type="ARBA" id="ARBA00022898"/>
    </source>
</evidence>
<keyword evidence="8 17" id="KW-0028">Amino-acid biosynthesis</keyword>
<evidence type="ECO:0000313" key="19">
    <source>
        <dbReference type="Proteomes" id="UP000070513"/>
    </source>
</evidence>
<dbReference type="GO" id="GO:0009098">
    <property type="term" value="P:L-leucine biosynthetic process"/>
    <property type="evidence" value="ECO:0007669"/>
    <property type="project" value="UniProtKB-UniPathway"/>
</dbReference>
<dbReference type="EMBL" id="LPUR01000016">
    <property type="protein sequence ID" value="KXH81529.1"/>
    <property type="molecule type" value="Genomic_DNA"/>
</dbReference>
<evidence type="ECO:0000256" key="13">
    <source>
        <dbReference type="ARBA" id="ARBA00048798"/>
    </source>
</evidence>
<comment type="catalytic activity">
    <reaction evidence="12 17">
        <text>L-valine + 2-oxoglutarate = 3-methyl-2-oxobutanoate + L-glutamate</text>
        <dbReference type="Rhea" id="RHEA:24813"/>
        <dbReference type="ChEBI" id="CHEBI:11851"/>
        <dbReference type="ChEBI" id="CHEBI:16810"/>
        <dbReference type="ChEBI" id="CHEBI:29985"/>
        <dbReference type="ChEBI" id="CHEBI:57762"/>
        <dbReference type="EC" id="2.6.1.42"/>
    </reaction>
</comment>
<reference evidence="19" key="1">
    <citation type="submission" date="2015-12" db="EMBL/GenBank/DDBJ databases">
        <title>Genome sequence of a biocontrol rhizobacterium Chryseobacterium kwangjuense strain KJ1R5 isolated from pepper (Capsicum annuum L.).</title>
        <authorList>
            <person name="Jeong J.-J."/>
            <person name="Park H."/>
            <person name="Mannaa M."/>
            <person name="Sang M.K."/>
            <person name="Choi I.-G."/>
            <person name="Kim K.D."/>
        </authorList>
    </citation>
    <scope>NUCLEOTIDE SEQUENCE [LARGE SCALE GENOMIC DNA]</scope>
    <source>
        <strain evidence="19">KJ1R5</strain>
    </source>
</reference>
<dbReference type="Proteomes" id="UP000070513">
    <property type="component" value="Unassembled WGS sequence"/>
</dbReference>
<evidence type="ECO:0000256" key="8">
    <source>
        <dbReference type="ARBA" id="ARBA00022605"/>
    </source>
</evidence>
<evidence type="ECO:0000256" key="2">
    <source>
        <dbReference type="ARBA" id="ARBA00003109"/>
    </source>
</evidence>
<keyword evidence="10 16" id="KW-0663">Pyridoxal phosphate</keyword>
<dbReference type="UniPathway" id="UPA00048">
    <property type="reaction ID" value="UER00073"/>
</dbReference>
<comment type="pathway">
    <text evidence="5 17">Amino-acid biosynthesis; L-leucine biosynthesis; L-leucine from 3-methyl-2-oxobutanoate: step 4/4.</text>
</comment>
<evidence type="ECO:0000256" key="12">
    <source>
        <dbReference type="ARBA" id="ARBA00048212"/>
    </source>
</evidence>
<evidence type="ECO:0000256" key="3">
    <source>
        <dbReference type="ARBA" id="ARBA00004824"/>
    </source>
</evidence>
<comment type="cofactor">
    <cofactor evidence="1 16">
        <name>pyridoxal 5'-phosphate</name>
        <dbReference type="ChEBI" id="CHEBI:597326"/>
    </cofactor>
</comment>
<keyword evidence="11 17" id="KW-0100">Branched-chain amino acid biosynthesis</keyword>
<dbReference type="PANTHER" id="PTHR42743:SF11">
    <property type="entry name" value="AMINODEOXYCHORISMATE LYASE"/>
    <property type="match status" value="1"/>
</dbReference>
<evidence type="ECO:0000256" key="7">
    <source>
        <dbReference type="ARBA" id="ARBA00022576"/>
    </source>
</evidence>
<dbReference type="InterPro" id="IPR005785">
    <property type="entry name" value="B_amino_transI"/>
</dbReference>
<dbReference type="UniPathway" id="UPA00047">
    <property type="reaction ID" value="UER00058"/>
</dbReference>
<dbReference type="PANTHER" id="PTHR42743">
    <property type="entry name" value="AMINO-ACID AMINOTRANSFERASE"/>
    <property type="match status" value="1"/>
</dbReference>
<dbReference type="GO" id="GO:0005829">
    <property type="term" value="C:cytosol"/>
    <property type="evidence" value="ECO:0007669"/>
    <property type="project" value="TreeGrafter"/>
</dbReference>
<accession>A0A135W9K2</accession>
<dbReference type="InterPro" id="IPR050571">
    <property type="entry name" value="Class-IV_PLP-Dep_Aminotrnsfr"/>
</dbReference>
<evidence type="ECO:0000256" key="16">
    <source>
        <dbReference type="RuleBase" id="RU004516"/>
    </source>
</evidence>
<evidence type="ECO:0000256" key="5">
    <source>
        <dbReference type="ARBA" id="ARBA00005072"/>
    </source>
</evidence>
<proteinExistence type="inferred from homology"/>
<dbReference type="GO" id="GO:0052655">
    <property type="term" value="F:L-valine-2-oxoglutarate transaminase activity"/>
    <property type="evidence" value="ECO:0007669"/>
    <property type="project" value="RHEA"/>
</dbReference>
<evidence type="ECO:0000313" key="18">
    <source>
        <dbReference type="EMBL" id="KXH81529.1"/>
    </source>
</evidence>
<sequence length="293" mass="33087">MYYNDDTIIYFDGKFMKAKEAGTDLYGQSLHYGYSVFEGIKSYSTEHGTRIFKAKEHYERLKRSAELMHIPFDYSVSELTALTYELLERNGFSDAYIRPLVTCSPNMSLSKGQKSYLSLLAWEWNNGYLADKMRVMTSPFQRPNPKAFKVEAKVGGHYVNSILACQDAKDKGYDEALVLDENGNVAESSGANIFYEKDGVLFTPAKGSILPGITRQTVFELCEELNIPVKETFFKPEEMRGADAAFFCGTAAEIVALDSLDNVPFTRNWEETASEKVQKAYLNRVRGSVVVNF</sequence>
<evidence type="ECO:0000256" key="11">
    <source>
        <dbReference type="ARBA" id="ARBA00023304"/>
    </source>
</evidence>
<dbReference type="InterPro" id="IPR043132">
    <property type="entry name" value="BCAT-like_C"/>
</dbReference>
<protein>
    <recommendedName>
        <fullName evidence="17">Branched-chain-amino-acid aminotransferase</fullName>
        <shortName evidence="17">BCAT</shortName>
        <ecNumber evidence="17">2.6.1.42</ecNumber>
    </recommendedName>
</protein>
<comment type="catalytic activity">
    <reaction evidence="13 17">
        <text>L-isoleucine + 2-oxoglutarate = (S)-3-methyl-2-oxopentanoate + L-glutamate</text>
        <dbReference type="Rhea" id="RHEA:24801"/>
        <dbReference type="ChEBI" id="CHEBI:16810"/>
        <dbReference type="ChEBI" id="CHEBI:29985"/>
        <dbReference type="ChEBI" id="CHEBI:35146"/>
        <dbReference type="ChEBI" id="CHEBI:58045"/>
        <dbReference type="EC" id="2.6.1.42"/>
    </reaction>
</comment>
<evidence type="ECO:0000256" key="17">
    <source>
        <dbReference type="RuleBase" id="RU364094"/>
    </source>
</evidence>
<evidence type="ECO:0000256" key="9">
    <source>
        <dbReference type="ARBA" id="ARBA00022679"/>
    </source>
</evidence>
<dbReference type="AlphaFoldDB" id="A0A135W9K2"/>
<comment type="pathway">
    <text evidence="3 17">Amino-acid biosynthesis; L-isoleucine biosynthesis; L-isoleucine from 2-oxobutanoate: step 4/4.</text>
</comment>
<dbReference type="EC" id="2.6.1.42" evidence="17"/>
<comment type="function">
    <text evidence="2 17">Acts on leucine, isoleucine and valine.</text>
</comment>
<keyword evidence="7 17" id="KW-0032">Aminotransferase</keyword>
<dbReference type="PROSITE" id="PS00770">
    <property type="entry name" value="AA_TRANSFER_CLASS_4"/>
    <property type="match status" value="1"/>
</dbReference>
<dbReference type="SUPFAM" id="SSF56752">
    <property type="entry name" value="D-aminoacid aminotransferase-like PLP-dependent enzymes"/>
    <property type="match status" value="1"/>
</dbReference>
<organism evidence="18 19">
    <name type="scientific">Chryseobacterium kwangjuense</name>
    <dbReference type="NCBI Taxonomy" id="267125"/>
    <lineage>
        <taxon>Bacteria</taxon>
        <taxon>Pseudomonadati</taxon>
        <taxon>Bacteroidota</taxon>
        <taxon>Flavobacteriia</taxon>
        <taxon>Flavobacteriales</taxon>
        <taxon>Weeksellaceae</taxon>
        <taxon>Chryseobacterium group</taxon>
        <taxon>Chryseobacterium</taxon>
    </lineage>
</organism>
<dbReference type="InterPro" id="IPR001544">
    <property type="entry name" value="Aminotrans_IV"/>
</dbReference>
<dbReference type="InterPro" id="IPR043131">
    <property type="entry name" value="BCAT-like_N"/>
</dbReference>
<dbReference type="GO" id="GO:0009099">
    <property type="term" value="P:L-valine biosynthetic process"/>
    <property type="evidence" value="ECO:0007669"/>
    <property type="project" value="UniProtKB-UniPathway"/>
</dbReference>
<comment type="caution">
    <text evidence="18">The sequence shown here is derived from an EMBL/GenBank/DDBJ whole genome shotgun (WGS) entry which is preliminary data.</text>
</comment>
<dbReference type="GO" id="GO:0052654">
    <property type="term" value="F:L-leucine-2-oxoglutarate transaminase activity"/>
    <property type="evidence" value="ECO:0007669"/>
    <property type="project" value="RHEA"/>
</dbReference>